<comment type="subcellular location">
    <subcellularLocation>
        <location evidence="11">Apical cell membrane</location>
        <topology evidence="11">Peripheral membrane protein</topology>
    </subcellularLocation>
    <subcellularLocation>
        <location evidence="2">Cytoplasm</location>
    </subcellularLocation>
</comment>
<dbReference type="Gene3D" id="2.20.25.160">
    <property type="match status" value="1"/>
</dbReference>
<feature type="domain" description="AstE/AspA barrel-sandwich hybrid" evidence="14">
    <location>
        <begin position="287"/>
        <end position="368"/>
    </location>
</feature>
<evidence type="ECO:0000256" key="12">
    <source>
        <dbReference type="ARBA" id="ARBA00048435"/>
    </source>
</evidence>
<evidence type="ECO:0000256" key="5">
    <source>
        <dbReference type="ARBA" id="ARBA00022490"/>
    </source>
</evidence>
<dbReference type="AlphaFoldDB" id="A0AA88LH72"/>
<keyword evidence="17" id="KW-1185">Reference proteome</keyword>
<dbReference type="InterPro" id="IPR016708">
    <property type="entry name" value="Aspartoacylase"/>
</dbReference>
<keyword evidence="8" id="KW-0862">Zinc</keyword>
<dbReference type="EMBL" id="JAUPFM010000021">
    <property type="protein sequence ID" value="KAK2817110.1"/>
    <property type="molecule type" value="Genomic_DNA"/>
</dbReference>
<keyword evidence="9" id="KW-0472">Membrane</keyword>
<keyword evidence="7" id="KW-0378">Hydrolase</keyword>
<evidence type="ECO:0000313" key="17">
    <source>
        <dbReference type="Proteomes" id="UP001187415"/>
    </source>
</evidence>
<dbReference type="GO" id="GO:0046872">
    <property type="term" value="F:metal ion binding"/>
    <property type="evidence" value="ECO:0007669"/>
    <property type="project" value="UniProtKB-KW"/>
</dbReference>
<dbReference type="GO" id="GO:0016788">
    <property type="term" value="F:hydrolase activity, acting on ester bonds"/>
    <property type="evidence" value="ECO:0007669"/>
    <property type="project" value="InterPro"/>
</dbReference>
<comment type="catalytic activity">
    <reaction evidence="12">
        <text>an N-acetyl-L-cysteine-S-conjugate + H2O = an S-substituted L-cysteine + acetate</text>
        <dbReference type="Rhea" id="RHEA:36855"/>
        <dbReference type="ChEBI" id="CHEBI:15377"/>
        <dbReference type="ChEBI" id="CHEBI:30089"/>
        <dbReference type="ChEBI" id="CHEBI:58717"/>
        <dbReference type="ChEBI" id="CHEBI:58718"/>
        <dbReference type="EC" id="3.5.1.114"/>
    </reaction>
</comment>
<dbReference type="Proteomes" id="UP001187415">
    <property type="component" value="Unassembled WGS sequence"/>
</dbReference>
<evidence type="ECO:0000256" key="9">
    <source>
        <dbReference type="ARBA" id="ARBA00023136"/>
    </source>
</evidence>
<name>A0AA88LH72_CHASR</name>
<dbReference type="Pfam" id="PF04952">
    <property type="entry name" value="AstE_AspA_hybrid"/>
    <property type="match status" value="1"/>
</dbReference>
<dbReference type="EC" id="3.5.1.114" evidence="10"/>
<dbReference type="GO" id="GO:0016324">
    <property type="term" value="C:apical plasma membrane"/>
    <property type="evidence" value="ECO:0007669"/>
    <property type="project" value="UniProtKB-SubCell"/>
</dbReference>
<dbReference type="InterPro" id="IPR050178">
    <property type="entry name" value="AspA/AstE_fam"/>
</dbReference>
<evidence type="ECO:0000256" key="7">
    <source>
        <dbReference type="ARBA" id="ARBA00022801"/>
    </source>
</evidence>
<reference evidence="16" key="1">
    <citation type="submission" date="2023-07" db="EMBL/GenBank/DDBJ databases">
        <title>Chromosome-level Genome Assembly of Striped Snakehead (Channa striata).</title>
        <authorList>
            <person name="Liu H."/>
        </authorList>
    </citation>
    <scope>NUCLEOTIDE SEQUENCE</scope>
    <source>
        <strain evidence="16">Gz</strain>
        <tissue evidence="16">Muscle</tissue>
    </source>
</reference>
<keyword evidence="4" id="KW-1003">Cell membrane</keyword>
<dbReference type="InterPro" id="IPR055438">
    <property type="entry name" value="AstE_AspA_cat"/>
</dbReference>
<comment type="similarity">
    <text evidence="3">Belongs to the AspA/AstE family. Aspartoacylase subfamily.</text>
</comment>
<comment type="caution">
    <text evidence="16">The sequence shown here is derived from an EMBL/GenBank/DDBJ whole genome shotgun (WGS) entry which is preliminary data.</text>
</comment>
<evidence type="ECO:0000256" key="2">
    <source>
        <dbReference type="ARBA" id="ARBA00004496"/>
    </source>
</evidence>
<dbReference type="GO" id="GO:0004046">
    <property type="term" value="F:aminoacylase activity"/>
    <property type="evidence" value="ECO:0007669"/>
    <property type="project" value="TreeGrafter"/>
</dbReference>
<keyword evidence="5" id="KW-0963">Cytoplasm</keyword>
<proteinExistence type="inferred from homology"/>
<dbReference type="Pfam" id="PF24827">
    <property type="entry name" value="AstE_AspA_cat"/>
    <property type="match status" value="1"/>
</dbReference>
<accession>A0AA88LH72</accession>
<dbReference type="PANTHER" id="PTHR15162:SF5">
    <property type="entry name" value="N-ACYL-AROMATIC-L-AMINO ACID AMIDOHYDROLASE (CARBOXYLATE-FORMING)"/>
    <property type="match status" value="1"/>
</dbReference>
<evidence type="ECO:0000256" key="13">
    <source>
        <dbReference type="ARBA" id="ARBA00049326"/>
    </source>
</evidence>
<evidence type="ECO:0000256" key="3">
    <source>
        <dbReference type="ARBA" id="ARBA00006173"/>
    </source>
</evidence>
<keyword evidence="6" id="KW-0479">Metal-binding</keyword>
<evidence type="ECO:0000256" key="10">
    <source>
        <dbReference type="ARBA" id="ARBA00034807"/>
    </source>
</evidence>
<dbReference type="FunFam" id="3.40.630.10:FF:000025">
    <property type="entry name" value="aspartoacylase"/>
    <property type="match status" value="1"/>
</dbReference>
<gene>
    <name evidence="16" type="ORF">Q5P01_025301</name>
</gene>
<evidence type="ECO:0000259" key="14">
    <source>
        <dbReference type="Pfam" id="PF04952"/>
    </source>
</evidence>
<comment type="cofactor">
    <cofactor evidence="1">
        <name>Zn(2+)</name>
        <dbReference type="ChEBI" id="CHEBI:29105"/>
    </cofactor>
</comment>
<dbReference type="GO" id="GO:0005829">
    <property type="term" value="C:cytosol"/>
    <property type="evidence" value="ECO:0007669"/>
    <property type="project" value="TreeGrafter"/>
</dbReference>
<comment type="catalytic activity">
    <reaction evidence="13">
        <text>an N-acyl-aromatic L-alpha-amino acid + H2O = an aromatic L-alpha-amino acid + a carboxylate</text>
        <dbReference type="Rhea" id="RHEA:54184"/>
        <dbReference type="ChEBI" id="CHEBI:15377"/>
        <dbReference type="ChEBI" id="CHEBI:29067"/>
        <dbReference type="ChEBI" id="CHEBI:84824"/>
        <dbReference type="ChEBI" id="CHEBI:138093"/>
        <dbReference type="EC" id="3.5.1.114"/>
    </reaction>
</comment>
<dbReference type="HAMAP" id="MF_00704">
    <property type="entry name" value="Aspartoacylase"/>
    <property type="match status" value="1"/>
</dbReference>
<dbReference type="PANTHER" id="PTHR15162">
    <property type="entry name" value="ASPARTOACYLASE"/>
    <property type="match status" value="1"/>
</dbReference>
<organism evidence="16 17">
    <name type="scientific">Channa striata</name>
    <name type="common">Snakehead murrel</name>
    <name type="synonym">Ophicephalus striatus</name>
    <dbReference type="NCBI Taxonomy" id="64152"/>
    <lineage>
        <taxon>Eukaryota</taxon>
        <taxon>Metazoa</taxon>
        <taxon>Chordata</taxon>
        <taxon>Craniata</taxon>
        <taxon>Vertebrata</taxon>
        <taxon>Euteleostomi</taxon>
        <taxon>Actinopterygii</taxon>
        <taxon>Neopterygii</taxon>
        <taxon>Teleostei</taxon>
        <taxon>Neoteleostei</taxon>
        <taxon>Acanthomorphata</taxon>
        <taxon>Anabantaria</taxon>
        <taxon>Anabantiformes</taxon>
        <taxon>Channoidei</taxon>
        <taxon>Channidae</taxon>
        <taxon>Channa</taxon>
    </lineage>
</organism>
<dbReference type="NCBIfam" id="NF002601">
    <property type="entry name" value="PRK02259.1"/>
    <property type="match status" value="1"/>
</dbReference>
<dbReference type="InterPro" id="IPR007036">
    <property type="entry name" value="Aste_AspA_hybrid_dom"/>
</dbReference>
<evidence type="ECO:0000313" key="16">
    <source>
        <dbReference type="EMBL" id="KAK2817110.1"/>
    </source>
</evidence>
<sequence>MSNCLKFDLNKQKEEGCRKRKETQGSTGVHRGEEAADSICVRSGLVWCAIIHPVHFKGRCSSGSEKQSFHTKMEHLSLPPLSRVAICGGTHGNEMTGVYMIREMQRQKVEKAGSVSITTVLSNPPSVDACSRYIDKDLNRCFTNDLLSAPVTDSSPYELRRAQELNAQLGPKGSAEAVDVLVDLHNTTANMGLCLIFYSLDWITLHIYKYIKSKMPSVPVRVIQLDIPLAEAYSLESVAKHGFAIEVGPQPNGVVRADIFNMVKEALDLTLEWIQKFNSGSIFEGGEVEAYSRTTNVDYPRDPTTGEITAAIHPELQDNDFKLLRPGDPIFQSFYGETLKHQGEELHPFFVNECAYYEKNIAFHLARKITLTVPSVSVKKE</sequence>
<protein>
    <recommendedName>
        <fullName evidence="10">N-acyl-aromatic-L-amino acid amidohydrolase</fullName>
        <ecNumber evidence="10">3.5.1.114</ecNumber>
    </recommendedName>
</protein>
<evidence type="ECO:0000256" key="11">
    <source>
        <dbReference type="ARBA" id="ARBA00037831"/>
    </source>
</evidence>
<evidence type="ECO:0000256" key="1">
    <source>
        <dbReference type="ARBA" id="ARBA00001947"/>
    </source>
</evidence>
<dbReference type="Gene3D" id="3.40.630.10">
    <property type="entry name" value="Zn peptidases"/>
    <property type="match status" value="1"/>
</dbReference>
<dbReference type="SUPFAM" id="SSF53187">
    <property type="entry name" value="Zn-dependent exopeptidases"/>
    <property type="match status" value="1"/>
</dbReference>
<evidence type="ECO:0000256" key="4">
    <source>
        <dbReference type="ARBA" id="ARBA00022475"/>
    </source>
</evidence>
<dbReference type="CDD" id="cd06909">
    <property type="entry name" value="M14_ASPA"/>
    <property type="match status" value="1"/>
</dbReference>
<feature type="domain" description="Succinylglutamate desuccinylase/Aspartoacylase catalytic" evidence="15">
    <location>
        <begin position="82"/>
        <end position="268"/>
    </location>
</feature>
<evidence type="ECO:0000256" key="8">
    <source>
        <dbReference type="ARBA" id="ARBA00022833"/>
    </source>
</evidence>
<evidence type="ECO:0000256" key="6">
    <source>
        <dbReference type="ARBA" id="ARBA00022723"/>
    </source>
</evidence>
<evidence type="ECO:0000259" key="15">
    <source>
        <dbReference type="Pfam" id="PF24827"/>
    </source>
</evidence>